<keyword evidence="3" id="KW-1185">Reference proteome</keyword>
<dbReference type="AlphaFoldDB" id="A0A4Y2QK36"/>
<evidence type="ECO:0000313" key="2">
    <source>
        <dbReference type="EMBL" id="GBN63672.1"/>
    </source>
</evidence>
<feature type="compositionally biased region" description="Low complexity" evidence="1">
    <location>
        <begin position="73"/>
        <end position="87"/>
    </location>
</feature>
<gene>
    <name evidence="2" type="ORF">AVEN_17802_1</name>
</gene>
<sequence>MPPACGIWNQAPPIQGKIRPVCGIWNQAPPHIGQDPPCMWDRRPSNPTSLAKRFPSWRGAAWKLGEEMPIQVSSSSSDRGSKLRGLSPNSPRVASKLDIDIAKLN</sequence>
<dbReference type="Proteomes" id="UP000499080">
    <property type="component" value="Unassembled WGS sequence"/>
</dbReference>
<name>A0A4Y2QK36_ARAVE</name>
<feature type="region of interest" description="Disordered" evidence="1">
    <location>
        <begin position="70"/>
        <end position="92"/>
    </location>
</feature>
<evidence type="ECO:0000256" key="1">
    <source>
        <dbReference type="SAM" id="MobiDB-lite"/>
    </source>
</evidence>
<feature type="region of interest" description="Disordered" evidence="1">
    <location>
        <begin position="33"/>
        <end position="52"/>
    </location>
</feature>
<comment type="caution">
    <text evidence="2">The sequence shown here is derived from an EMBL/GenBank/DDBJ whole genome shotgun (WGS) entry which is preliminary data.</text>
</comment>
<accession>A0A4Y2QK36</accession>
<dbReference type="EMBL" id="BGPR01014089">
    <property type="protein sequence ID" value="GBN63672.1"/>
    <property type="molecule type" value="Genomic_DNA"/>
</dbReference>
<proteinExistence type="predicted"/>
<evidence type="ECO:0000313" key="3">
    <source>
        <dbReference type="Proteomes" id="UP000499080"/>
    </source>
</evidence>
<reference evidence="2 3" key="1">
    <citation type="journal article" date="2019" name="Sci. Rep.">
        <title>Orb-weaving spider Araneus ventricosus genome elucidates the spidroin gene catalogue.</title>
        <authorList>
            <person name="Kono N."/>
            <person name="Nakamura H."/>
            <person name="Ohtoshi R."/>
            <person name="Moran D.A.P."/>
            <person name="Shinohara A."/>
            <person name="Yoshida Y."/>
            <person name="Fujiwara M."/>
            <person name="Mori M."/>
            <person name="Tomita M."/>
            <person name="Arakawa K."/>
        </authorList>
    </citation>
    <scope>NUCLEOTIDE SEQUENCE [LARGE SCALE GENOMIC DNA]</scope>
</reference>
<organism evidence="2 3">
    <name type="scientific">Araneus ventricosus</name>
    <name type="common">Orbweaver spider</name>
    <name type="synonym">Epeira ventricosa</name>
    <dbReference type="NCBI Taxonomy" id="182803"/>
    <lineage>
        <taxon>Eukaryota</taxon>
        <taxon>Metazoa</taxon>
        <taxon>Ecdysozoa</taxon>
        <taxon>Arthropoda</taxon>
        <taxon>Chelicerata</taxon>
        <taxon>Arachnida</taxon>
        <taxon>Araneae</taxon>
        <taxon>Araneomorphae</taxon>
        <taxon>Entelegynae</taxon>
        <taxon>Araneoidea</taxon>
        <taxon>Araneidae</taxon>
        <taxon>Araneus</taxon>
    </lineage>
</organism>
<protein>
    <submittedName>
        <fullName evidence="2">Uncharacterized protein</fullName>
    </submittedName>
</protein>